<dbReference type="Proteomes" id="UP000545493">
    <property type="component" value="Unassembled WGS sequence"/>
</dbReference>
<dbReference type="RefSeq" id="WP_167166849.1">
    <property type="nucleotide sequence ID" value="NZ_JAAOYM010000001.1"/>
</dbReference>
<evidence type="ECO:0000313" key="2">
    <source>
        <dbReference type="Proteomes" id="UP000545493"/>
    </source>
</evidence>
<reference evidence="1 2" key="1">
    <citation type="submission" date="2020-03" db="EMBL/GenBank/DDBJ databases">
        <title>Sequencing the genomes of 1000 actinobacteria strains.</title>
        <authorList>
            <person name="Klenk H.-P."/>
        </authorList>
    </citation>
    <scope>NUCLEOTIDE SEQUENCE [LARGE SCALE GENOMIC DNA]</scope>
    <source>
        <strain evidence="1 2">DSM 45685</strain>
    </source>
</reference>
<proteinExistence type="predicted"/>
<keyword evidence="2" id="KW-1185">Reference proteome</keyword>
<dbReference type="Gene3D" id="3.40.91.30">
    <property type="match status" value="1"/>
</dbReference>
<dbReference type="EMBL" id="JAAOYM010000001">
    <property type="protein sequence ID" value="NIJ10614.1"/>
    <property type="molecule type" value="Genomic_DNA"/>
</dbReference>
<dbReference type="AlphaFoldDB" id="A0A7X5ZPD8"/>
<name>A0A7X5ZPD8_9PSEU</name>
<gene>
    <name evidence="1" type="ORF">FHU38_000958</name>
</gene>
<accession>A0A7X5ZPD8</accession>
<organism evidence="1 2">
    <name type="scientific">Saccharomonospora amisosensis</name>
    <dbReference type="NCBI Taxonomy" id="1128677"/>
    <lineage>
        <taxon>Bacteria</taxon>
        <taxon>Bacillati</taxon>
        <taxon>Actinomycetota</taxon>
        <taxon>Actinomycetes</taxon>
        <taxon>Pseudonocardiales</taxon>
        <taxon>Pseudonocardiaceae</taxon>
        <taxon>Saccharomonospora</taxon>
    </lineage>
</organism>
<comment type="caution">
    <text evidence="1">The sequence shown here is derived from an EMBL/GenBank/DDBJ whole genome shotgun (WGS) entry which is preliminary data.</text>
</comment>
<evidence type="ECO:0000313" key="1">
    <source>
        <dbReference type="EMBL" id="NIJ10614.1"/>
    </source>
</evidence>
<sequence length="179" mass="20719">MNTIESVPVRYRGTLFASTLEADWAATFDRLGWYWQYEPLAVRLLNGECYRPDFCLPAQRVWCEVKGPHDERLHKTRLLQATLSYDRWDWESWLVVVLRPPGPGEAATWHGTSEEQDIVLVRCFECGHYCFMDHAGIWTCRHHIGVGTTPEKPWRNGGELLRSGDAMFTRAPRLLKRGA</sequence>
<protein>
    <submittedName>
        <fullName evidence="1">Uncharacterized protein</fullName>
    </submittedName>
</protein>